<dbReference type="Proteomes" id="UP000272464">
    <property type="component" value="Unassembled WGS sequence"/>
</dbReference>
<evidence type="ECO:0000256" key="3">
    <source>
        <dbReference type="ARBA" id="ARBA00023163"/>
    </source>
</evidence>
<feature type="domain" description="HTH tetR-type" evidence="5">
    <location>
        <begin position="8"/>
        <end position="68"/>
    </location>
</feature>
<evidence type="ECO:0000256" key="4">
    <source>
        <dbReference type="PROSITE-ProRule" id="PRU00335"/>
    </source>
</evidence>
<keyword evidence="1" id="KW-0805">Transcription regulation</keyword>
<evidence type="ECO:0000313" key="6">
    <source>
        <dbReference type="EMBL" id="RUT31689.1"/>
    </source>
</evidence>
<dbReference type="Pfam" id="PF00440">
    <property type="entry name" value="TetR_N"/>
    <property type="match status" value="1"/>
</dbReference>
<keyword evidence="3" id="KW-0804">Transcription</keyword>
<dbReference type="OrthoDB" id="9814703at2"/>
<evidence type="ECO:0000256" key="2">
    <source>
        <dbReference type="ARBA" id="ARBA00023125"/>
    </source>
</evidence>
<dbReference type="PROSITE" id="PS50977">
    <property type="entry name" value="HTH_TETR_2"/>
    <property type="match status" value="1"/>
</dbReference>
<dbReference type="RefSeq" id="WP_127199069.1">
    <property type="nucleotide sequence ID" value="NZ_RZNX01000003.1"/>
</dbReference>
<organism evidence="6 7">
    <name type="scientific">Paenibacillus zeisoli</name>
    <dbReference type="NCBI Taxonomy" id="2496267"/>
    <lineage>
        <taxon>Bacteria</taxon>
        <taxon>Bacillati</taxon>
        <taxon>Bacillota</taxon>
        <taxon>Bacilli</taxon>
        <taxon>Bacillales</taxon>
        <taxon>Paenibacillaceae</taxon>
        <taxon>Paenibacillus</taxon>
    </lineage>
</organism>
<feature type="DNA-binding region" description="H-T-H motif" evidence="4">
    <location>
        <begin position="31"/>
        <end position="50"/>
    </location>
</feature>
<evidence type="ECO:0000259" key="5">
    <source>
        <dbReference type="PROSITE" id="PS50977"/>
    </source>
</evidence>
<evidence type="ECO:0000256" key="1">
    <source>
        <dbReference type="ARBA" id="ARBA00023015"/>
    </source>
</evidence>
<protein>
    <submittedName>
        <fullName evidence="6">TetR/AcrR family transcriptional regulator</fullName>
    </submittedName>
</protein>
<dbReference type="EMBL" id="RZNX01000003">
    <property type="protein sequence ID" value="RUT31689.1"/>
    <property type="molecule type" value="Genomic_DNA"/>
</dbReference>
<dbReference type="Gene3D" id="1.10.10.60">
    <property type="entry name" value="Homeodomain-like"/>
    <property type="match status" value="1"/>
</dbReference>
<dbReference type="AlphaFoldDB" id="A0A3S1CZC4"/>
<keyword evidence="7" id="KW-1185">Reference proteome</keyword>
<reference evidence="6 7" key="1">
    <citation type="submission" date="2018-12" db="EMBL/GenBank/DDBJ databases">
        <authorList>
            <person name="Sun L."/>
            <person name="Chen Z."/>
        </authorList>
    </citation>
    <scope>NUCLEOTIDE SEQUENCE [LARGE SCALE GENOMIC DNA]</scope>
    <source>
        <strain evidence="6 7">3-5-3</strain>
    </source>
</reference>
<dbReference type="InterPro" id="IPR036271">
    <property type="entry name" value="Tet_transcr_reg_TetR-rel_C_sf"/>
</dbReference>
<dbReference type="InterPro" id="IPR001647">
    <property type="entry name" value="HTH_TetR"/>
</dbReference>
<dbReference type="SUPFAM" id="SSF48498">
    <property type="entry name" value="Tetracyclin repressor-like, C-terminal domain"/>
    <property type="match status" value="1"/>
</dbReference>
<dbReference type="PRINTS" id="PR00455">
    <property type="entry name" value="HTHTETR"/>
</dbReference>
<name>A0A3S1CZC4_9BACL</name>
<comment type="caution">
    <text evidence="6">The sequence shown here is derived from an EMBL/GenBank/DDBJ whole genome shotgun (WGS) entry which is preliminary data.</text>
</comment>
<dbReference type="GO" id="GO:0003677">
    <property type="term" value="F:DNA binding"/>
    <property type="evidence" value="ECO:0007669"/>
    <property type="project" value="UniProtKB-UniRule"/>
</dbReference>
<accession>A0A3S1CZC4</accession>
<dbReference type="SUPFAM" id="SSF46689">
    <property type="entry name" value="Homeodomain-like"/>
    <property type="match status" value="1"/>
</dbReference>
<dbReference type="Gene3D" id="1.10.357.10">
    <property type="entry name" value="Tetracycline Repressor, domain 2"/>
    <property type="match status" value="1"/>
</dbReference>
<evidence type="ECO:0000313" key="7">
    <source>
        <dbReference type="Proteomes" id="UP000272464"/>
    </source>
</evidence>
<gene>
    <name evidence="6" type="ORF">EJP77_09875</name>
</gene>
<proteinExistence type="predicted"/>
<sequence length="197" mass="21829">MNETAAHNASFQLILNSSEELIREKGCRKTTLQDIIERTGLSKGAIYHYVSGKDELFGLILKSKIESMNFQFEEAVSAATERDAKSPIMAITSGMMKTMDKDNVTNKIFTYLLSLADNPKVAAILRDVYQYTHTTAERWILTGQQAGAIPSEINAAKMAGMFMIFTYGLRVQNVVAGEGALTLEAQDVFTLLFKSLQ</sequence>
<dbReference type="InterPro" id="IPR009057">
    <property type="entry name" value="Homeodomain-like_sf"/>
</dbReference>
<keyword evidence="2 4" id="KW-0238">DNA-binding</keyword>
<dbReference type="PANTHER" id="PTHR47506:SF1">
    <property type="entry name" value="HTH-TYPE TRANSCRIPTIONAL REGULATOR YJDC"/>
    <property type="match status" value="1"/>
</dbReference>
<dbReference type="PANTHER" id="PTHR47506">
    <property type="entry name" value="TRANSCRIPTIONAL REGULATORY PROTEIN"/>
    <property type="match status" value="1"/>
</dbReference>